<evidence type="ECO:0000313" key="2">
    <source>
        <dbReference type="Proteomes" id="UP000094056"/>
    </source>
</evidence>
<reference evidence="1 2" key="1">
    <citation type="submission" date="2016-07" db="EMBL/GenBank/DDBJ databases">
        <title>Draft genome of Scalindua rubra, obtained from a brine-seawater interface in the Red Sea, sheds light on salt adaptation in anammox bacteria.</title>
        <authorList>
            <person name="Speth D.R."/>
            <person name="Lagkouvardos I."/>
            <person name="Wang Y."/>
            <person name="Qian P.-Y."/>
            <person name="Dutilh B.E."/>
            <person name="Jetten M.S."/>
        </authorList>
    </citation>
    <scope>NUCLEOTIDE SEQUENCE [LARGE SCALE GENOMIC DNA]</scope>
    <source>
        <strain evidence="1">BSI-1</strain>
    </source>
</reference>
<dbReference type="EMBL" id="MAYW01000127">
    <property type="protein sequence ID" value="ODS31308.1"/>
    <property type="molecule type" value="Genomic_DNA"/>
</dbReference>
<sequence>MLKTGYNLTKEEIFKKYSTLNRRGFGKGFYQKVVSLAGNLRNKKNFRCRLWLWRTVDRSC</sequence>
<name>A0A1E3X6Q0_9BACT</name>
<dbReference type="AlphaFoldDB" id="A0A1E3X6Q0"/>
<protein>
    <submittedName>
        <fullName evidence="1">Uncharacterized protein</fullName>
    </submittedName>
</protein>
<accession>A0A1E3X6Q0</accession>
<organism evidence="1 2">
    <name type="scientific">Candidatus Scalindua rubra</name>
    <dbReference type="NCBI Taxonomy" id="1872076"/>
    <lineage>
        <taxon>Bacteria</taxon>
        <taxon>Pseudomonadati</taxon>
        <taxon>Planctomycetota</taxon>
        <taxon>Candidatus Brocadiia</taxon>
        <taxon>Candidatus Brocadiales</taxon>
        <taxon>Candidatus Scalinduaceae</taxon>
        <taxon>Candidatus Scalindua</taxon>
    </lineage>
</organism>
<gene>
    <name evidence="1" type="ORF">SCARUB_03570</name>
</gene>
<dbReference type="Proteomes" id="UP000094056">
    <property type="component" value="Unassembled WGS sequence"/>
</dbReference>
<comment type="caution">
    <text evidence="1">The sequence shown here is derived from an EMBL/GenBank/DDBJ whole genome shotgun (WGS) entry which is preliminary data.</text>
</comment>
<evidence type="ECO:0000313" key="1">
    <source>
        <dbReference type="EMBL" id="ODS31308.1"/>
    </source>
</evidence>
<proteinExistence type="predicted"/>